<reference evidence="2 3" key="1">
    <citation type="submission" date="2016-10" db="EMBL/GenBank/DDBJ databases">
        <authorList>
            <person name="de Groot N.N."/>
        </authorList>
    </citation>
    <scope>NUCLEOTIDE SEQUENCE [LARGE SCALE GENOMIC DNA]</scope>
    <source>
        <strain evidence="2 3">DSM 26000</strain>
    </source>
</reference>
<proteinExistence type="predicted"/>
<dbReference type="AlphaFoldDB" id="A0A1I3DZC5"/>
<dbReference type="Proteomes" id="UP000198931">
    <property type="component" value="Unassembled WGS sequence"/>
</dbReference>
<name>A0A1I3DZC5_9FLAO</name>
<keyword evidence="3" id="KW-1185">Reference proteome</keyword>
<evidence type="ECO:0000313" key="2">
    <source>
        <dbReference type="EMBL" id="SFH92066.1"/>
    </source>
</evidence>
<dbReference type="STRING" id="1125876.SAMN05443292_0789"/>
<organism evidence="2 3">
    <name type="scientific">Halpernia frigidisoli</name>
    <dbReference type="NCBI Taxonomy" id="1125876"/>
    <lineage>
        <taxon>Bacteria</taxon>
        <taxon>Pseudomonadati</taxon>
        <taxon>Bacteroidota</taxon>
        <taxon>Flavobacteriia</taxon>
        <taxon>Flavobacteriales</taxon>
        <taxon>Weeksellaceae</taxon>
        <taxon>Chryseobacterium group</taxon>
        <taxon>Halpernia</taxon>
    </lineage>
</organism>
<evidence type="ECO:0000313" key="3">
    <source>
        <dbReference type="Proteomes" id="UP000198931"/>
    </source>
</evidence>
<feature type="signal peptide" evidence="1">
    <location>
        <begin position="1"/>
        <end position="21"/>
    </location>
</feature>
<accession>A0A1I3DZC5</accession>
<gene>
    <name evidence="2" type="ORF">SAMN05443292_0789</name>
</gene>
<sequence>MKKILQVILLFICFLSFKAQTNEDLIGKWQGVDSTKNIWSITFSKDNFISFSINGEFIDGKNFKIHGGSNDGKFGQVIYKVDFKSNPIKINLIAKFKKGDLIIEKGILKGFLKFVNKNEILILLDFENKNYTNFTEENKNDTARLIRSEE</sequence>
<protein>
    <submittedName>
        <fullName evidence="2">Uncharacterized protein</fullName>
    </submittedName>
</protein>
<dbReference type="RefSeq" id="WP_090078826.1">
    <property type="nucleotide sequence ID" value="NZ_FOQT01000001.1"/>
</dbReference>
<keyword evidence="1" id="KW-0732">Signal</keyword>
<feature type="chain" id="PRO_5011710357" evidence="1">
    <location>
        <begin position="22"/>
        <end position="150"/>
    </location>
</feature>
<evidence type="ECO:0000256" key="1">
    <source>
        <dbReference type="SAM" id="SignalP"/>
    </source>
</evidence>
<dbReference type="EMBL" id="FOQT01000001">
    <property type="protein sequence ID" value="SFH92066.1"/>
    <property type="molecule type" value="Genomic_DNA"/>
</dbReference>
<dbReference type="OrthoDB" id="1366248at2"/>